<evidence type="ECO:0000313" key="4">
    <source>
        <dbReference type="Proteomes" id="UP000310095"/>
    </source>
</evidence>
<keyword evidence="3" id="KW-0808">Transferase</keyword>
<dbReference type="RefSeq" id="WP_080512179.1">
    <property type="nucleotide sequence ID" value="NZ_CP022097.2"/>
</dbReference>
<feature type="transmembrane region" description="Helical" evidence="1">
    <location>
        <begin position="45"/>
        <end position="61"/>
    </location>
</feature>
<feature type="transmembrane region" description="Helical" evidence="1">
    <location>
        <begin position="203"/>
        <end position="223"/>
    </location>
</feature>
<accession>A0ABY2VH06</accession>
<sequence length="348" mass="38797">MSASRIVALDGLRGVAALIVFVSHYSNETGLFGGILGWGGGQTGVMLFFLLSGFLVSNLHISQKLELSSLWVYAVRRISRVYPLFLMAAALPGLLIFLEFPGQVAMSGINSFDKYLGQVLLLDRGENVFWTIQIEVLFYIAFVGLWFVFGIINKASFVCLVVGLALLIWSLGPLTSLTFLHTAHYFLFGVLSALMYCGGAFKYLPRIISVVGLVLLLAIPLTFPKVFKLLFGGDIVSWESSLIIVQLLIVFNIAIRDRYCLEWLLSLRPLVWLGKVSYSVYLIHYFVISGVVSLTTPSDNYFLNFTMVFALVLVFSWASNSILERPMQRALARALLNRVEHPSSIVRN</sequence>
<keyword evidence="1" id="KW-0472">Membrane</keyword>
<organism evidence="3 4">
    <name type="scientific">Pseudomonas protegens</name>
    <dbReference type="NCBI Taxonomy" id="380021"/>
    <lineage>
        <taxon>Bacteria</taxon>
        <taxon>Pseudomonadati</taxon>
        <taxon>Pseudomonadota</taxon>
        <taxon>Gammaproteobacteria</taxon>
        <taxon>Pseudomonadales</taxon>
        <taxon>Pseudomonadaceae</taxon>
        <taxon>Pseudomonas</taxon>
    </lineage>
</organism>
<keyword evidence="3" id="KW-0012">Acyltransferase</keyword>
<reference evidence="3 4" key="1">
    <citation type="submission" date="2019-05" db="EMBL/GenBank/DDBJ databases">
        <title>Identification and Biocontrol Activity Analysis of Biocontrol Strain PF-1 Based on Genome-wide Data.</title>
        <authorList>
            <person name="Qi J."/>
        </authorList>
    </citation>
    <scope>NUCLEOTIDE SEQUENCE [LARGE SCALE GENOMIC DNA]</scope>
    <source>
        <strain evidence="3 4">PF-1</strain>
    </source>
</reference>
<dbReference type="Pfam" id="PF01757">
    <property type="entry name" value="Acyl_transf_3"/>
    <property type="match status" value="1"/>
</dbReference>
<evidence type="ECO:0000256" key="1">
    <source>
        <dbReference type="SAM" id="Phobius"/>
    </source>
</evidence>
<feature type="transmembrane region" description="Helical" evidence="1">
    <location>
        <begin position="7"/>
        <end position="25"/>
    </location>
</feature>
<evidence type="ECO:0000313" key="3">
    <source>
        <dbReference type="EMBL" id="TMM63704.1"/>
    </source>
</evidence>
<dbReference type="EMBL" id="VAVY01000002">
    <property type="protein sequence ID" value="TMM63704.1"/>
    <property type="molecule type" value="Genomic_DNA"/>
</dbReference>
<keyword evidence="1" id="KW-0812">Transmembrane</keyword>
<dbReference type="PANTHER" id="PTHR23028:SF53">
    <property type="entry name" value="ACYL_TRANSF_3 DOMAIN-CONTAINING PROTEIN"/>
    <property type="match status" value="1"/>
</dbReference>
<dbReference type="InterPro" id="IPR002656">
    <property type="entry name" value="Acyl_transf_3_dom"/>
</dbReference>
<name>A0ABY2VH06_9PSED</name>
<dbReference type="Proteomes" id="UP000310095">
    <property type="component" value="Unassembled WGS sequence"/>
</dbReference>
<feature type="domain" description="Acyltransferase 3" evidence="2">
    <location>
        <begin position="7"/>
        <end position="318"/>
    </location>
</feature>
<dbReference type="GO" id="GO:0016746">
    <property type="term" value="F:acyltransferase activity"/>
    <property type="evidence" value="ECO:0007669"/>
    <property type="project" value="UniProtKB-KW"/>
</dbReference>
<keyword evidence="4" id="KW-1185">Reference proteome</keyword>
<dbReference type="InterPro" id="IPR050879">
    <property type="entry name" value="Acyltransferase_3"/>
</dbReference>
<keyword evidence="1" id="KW-1133">Transmembrane helix</keyword>
<gene>
    <name evidence="3" type="ORF">FEF10_10570</name>
</gene>
<dbReference type="PANTHER" id="PTHR23028">
    <property type="entry name" value="ACETYLTRANSFERASE"/>
    <property type="match status" value="1"/>
</dbReference>
<feature type="transmembrane region" description="Helical" evidence="1">
    <location>
        <begin position="178"/>
        <end position="196"/>
    </location>
</feature>
<feature type="transmembrane region" description="Helical" evidence="1">
    <location>
        <begin position="301"/>
        <end position="323"/>
    </location>
</feature>
<feature type="transmembrane region" description="Helical" evidence="1">
    <location>
        <begin position="81"/>
        <end position="98"/>
    </location>
</feature>
<feature type="transmembrane region" description="Helical" evidence="1">
    <location>
        <begin position="155"/>
        <end position="172"/>
    </location>
</feature>
<proteinExistence type="predicted"/>
<evidence type="ECO:0000259" key="2">
    <source>
        <dbReference type="Pfam" id="PF01757"/>
    </source>
</evidence>
<feature type="transmembrane region" description="Helical" evidence="1">
    <location>
        <begin position="235"/>
        <end position="255"/>
    </location>
</feature>
<protein>
    <submittedName>
        <fullName evidence="3">Acyltransferase</fullName>
    </submittedName>
</protein>
<feature type="transmembrane region" description="Helical" evidence="1">
    <location>
        <begin position="128"/>
        <end position="148"/>
    </location>
</feature>
<comment type="caution">
    <text evidence="3">The sequence shown here is derived from an EMBL/GenBank/DDBJ whole genome shotgun (WGS) entry which is preliminary data.</text>
</comment>